<evidence type="ECO:0000313" key="5">
    <source>
        <dbReference type="EMBL" id="BAT12142.1"/>
    </source>
</evidence>
<dbReference type="eggNOG" id="KOG2914">
    <property type="taxonomic scope" value="Eukaryota"/>
</dbReference>
<dbReference type="EMBL" id="AP014966">
    <property type="protein sequence ID" value="BAT12142.1"/>
    <property type="molecule type" value="Genomic_DNA"/>
</dbReference>
<dbReference type="Proteomes" id="UP000059680">
    <property type="component" value="Chromosome 10"/>
</dbReference>
<dbReference type="STRING" id="39947.A0A0P0XXQ7"/>
<keyword evidence="7 8" id="KW-1267">Proteomics identification</keyword>
<dbReference type="OMA" id="RRYINSY"/>
<gene>
    <name evidence="5" type="ordered locus">Os10g0568900</name>
    <name evidence="5" type="ORF">OSNPB_100568900</name>
</gene>
<organism evidence="5 6">
    <name type="scientific">Oryza sativa subsp. japonica</name>
    <name type="common">Rice</name>
    <dbReference type="NCBI Taxonomy" id="39947"/>
    <lineage>
        <taxon>Eukaryota</taxon>
        <taxon>Viridiplantae</taxon>
        <taxon>Streptophyta</taxon>
        <taxon>Embryophyta</taxon>
        <taxon>Tracheophyta</taxon>
        <taxon>Spermatophyta</taxon>
        <taxon>Magnoliopsida</taxon>
        <taxon>Liliopsida</taxon>
        <taxon>Poales</taxon>
        <taxon>Poaceae</taxon>
        <taxon>BOP clade</taxon>
        <taxon>Oryzoideae</taxon>
        <taxon>Oryzeae</taxon>
        <taxon>Oryzinae</taxon>
        <taxon>Oryza</taxon>
        <taxon>Oryza sativa</taxon>
    </lineage>
</organism>
<keyword evidence="4" id="KW-0119">Carbohydrate metabolism</keyword>
<evidence type="ECO:0007829" key="7">
    <source>
        <dbReference type="PeptideAtlas" id="A0A0P0XXQ7"/>
    </source>
</evidence>
<keyword evidence="2" id="KW-0479">Metal-binding</keyword>
<dbReference type="AlphaFoldDB" id="A0A0P0XXQ7"/>
<dbReference type="InterPro" id="IPR036412">
    <property type="entry name" value="HAD-like_sf"/>
</dbReference>
<evidence type="ECO:0000256" key="4">
    <source>
        <dbReference type="ARBA" id="ARBA00023277"/>
    </source>
</evidence>
<reference evidence="5 6" key="3">
    <citation type="journal article" date="2013" name="Rice">
        <title>Improvement of the Oryza sativa Nipponbare reference genome using next generation sequence and optical map data.</title>
        <authorList>
            <person name="Kawahara Y."/>
            <person name="de la Bastide M."/>
            <person name="Hamilton J.P."/>
            <person name="Kanamori H."/>
            <person name="McCombie W.R."/>
            <person name="Ouyang S."/>
            <person name="Schwartz D.C."/>
            <person name="Tanaka T."/>
            <person name="Wu J."/>
            <person name="Zhou S."/>
            <person name="Childs K.L."/>
            <person name="Davidson R.M."/>
            <person name="Lin H."/>
            <person name="Quesada-Ocampo L."/>
            <person name="Vaillancourt B."/>
            <person name="Sakai H."/>
            <person name="Lee S.S."/>
            <person name="Kim J."/>
            <person name="Numa H."/>
            <person name="Itoh T."/>
            <person name="Buell C.R."/>
            <person name="Matsumoto T."/>
        </authorList>
    </citation>
    <scope>NUCLEOTIDE SEQUENCE [LARGE SCALE GENOMIC DNA]</scope>
    <source>
        <strain evidence="6">cv. Nipponbare</strain>
    </source>
</reference>
<reference evidence="5 6" key="2">
    <citation type="journal article" date="2013" name="Plant Cell Physiol.">
        <title>Rice Annotation Project Database (RAP-DB): an integrative and interactive database for rice genomics.</title>
        <authorList>
            <person name="Sakai H."/>
            <person name="Lee S.S."/>
            <person name="Tanaka T."/>
            <person name="Numa H."/>
            <person name="Kim J."/>
            <person name="Kawahara Y."/>
            <person name="Wakimoto H."/>
            <person name="Yang C.C."/>
            <person name="Iwamoto M."/>
            <person name="Abe T."/>
            <person name="Yamada Y."/>
            <person name="Muto A."/>
            <person name="Inokuchi H."/>
            <person name="Ikemura T."/>
            <person name="Matsumoto T."/>
            <person name="Sasaki T."/>
            <person name="Itoh T."/>
        </authorList>
    </citation>
    <scope>NUCLEOTIDE SEQUENCE [LARGE SCALE GENOMIC DNA]</scope>
    <source>
        <strain evidence="6">cv. Nipponbare</strain>
    </source>
</reference>
<dbReference type="InterPro" id="IPR051600">
    <property type="entry name" value="Beta-PGM-like"/>
</dbReference>
<evidence type="ECO:0000256" key="2">
    <source>
        <dbReference type="ARBA" id="ARBA00022723"/>
    </source>
</evidence>
<evidence type="ECO:0000256" key="3">
    <source>
        <dbReference type="ARBA" id="ARBA00022842"/>
    </source>
</evidence>
<comment type="cofactor">
    <cofactor evidence="1">
        <name>Mg(2+)</name>
        <dbReference type="ChEBI" id="CHEBI:18420"/>
    </cofactor>
</comment>
<dbReference type="Gramene" id="Os10t0568900-01">
    <property type="protein sequence ID" value="Os10t0568900-01"/>
    <property type="gene ID" value="Os10g0568900"/>
</dbReference>
<dbReference type="GO" id="GO:0046872">
    <property type="term" value="F:metal ion binding"/>
    <property type="evidence" value="ECO:0007669"/>
    <property type="project" value="UniProtKB-KW"/>
</dbReference>
<accession>A0A0P0XXQ7</accession>
<dbReference type="InterPro" id="IPR041492">
    <property type="entry name" value="HAD_2"/>
</dbReference>
<dbReference type="Gene3D" id="3.40.50.1000">
    <property type="entry name" value="HAD superfamily/HAD-like"/>
    <property type="match status" value="1"/>
</dbReference>
<dbReference type="InterPro" id="IPR023214">
    <property type="entry name" value="HAD_sf"/>
</dbReference>
<dbReference type="PANTHER" id="PTHR46193">
    <property type="entry name" value="6-PHOSPHOGLUCONATE PHOSPHATASE"/>
    <property type="match status" value="1"/>
</dbReference>
<dbReference type="Gene3D" id="1.10.150.240">
    <property type="entry name" value="Putative phosphatase, domain 2"/>
    <property type="match status" value="1"/>
</dbReference>
<keyword evidence="6" id="KW-1185">Reference proteome</keyword>
<sequence>QTRNAETYCDTDDKLITDPLCVSLSELSSSALSKLAPLEAILFDIDGTLCDSDPIHFCAFRELLQQVGFNNGVPISEEFYSANISGGHNDDLARALFPDLDHDKAMKFMDDKEALYRRYINSYLLPYYSMIW</sequence>
<dbReference type="SUPFAM" id="SSF56784">
    <property type="entry name" value="HAD-like"/>
    <property type="match status" value="1"/>
</dbReference>
<dbReference type="PaxDb" id="39947-A0A0P0XXQ7"/>
<name>A0A0P0XXQ7_ORYSJ</name>
<keyword evidence="3" id="KW-0460">Magnesium</keyword>
<dbReference type="PANTHER" id="PTHR46193:SF18">
    <property type="entry name" value="HEXITOL PHOSPHATASE B"/>
    <property type="match status" value="1"/>
</dbReference>
<reference evidence="6" key="1">
    <citation type="journal article" date="2005" name="Nature">
        <title>The map-based sequence of the rice genome.</title>
        <authorList>
            <consortium name="International rice genome sequencing project (IRGSP)"/>
            <person name="Matsumoto T."/>
            <person name="Wu J."/>
            <person name="Kanamori H."/>
            <person name="Katayose Y."/>
            <person name="Fujisawa M."/>
            <person name="Namiki N."/>
            <person name="Mizuno H."/>
            <person name="Yamamoto K."/>
            <person name="Antonio B.A."/>
            <person name="Baba T."/>
            <person name="Sakata K."/>
            <person name="Nagamura Y."/>
            <person name="Aoki H."/>
            <person name="Arikawa K."/>
            <person name="Arita K."/>
            <person name="Bito T."/>
            <person name="Chiden Y."/>
            <person name="Fujitsuka N."/>
            <person name="Fukunaka R."/>
            <person name="Hamada M."/>
            <person name="Harada C."/>
            <person name="Hayashi A."/>
            <person name="Hijishita S."/>
            <person name="Honda M."/>
            <person name="Hosokawa S."/>
            <person name="Ichikawa Y."/>
            <person name="Idonuma A."/>
            <person name="Iijima M."/>
            <person name="Ikeda M."/>
            <person name="Ikeno M."/>
            <person name="Ito K."/>
            <person name="Ito S."/>
            <person name="Ito T."/>
            <person name="Ito Y."/>
            <person name="Ito Y."/>
            <person name="Iwabuchi A."/>
            <person name="Kamiya K."/>
            <person name="Karasawa W."/>
            <person name="Kurita K."/>
            <person name="Katagiri S."/>
            <person name="Kikuta A."/>
            <person name="Kobayashi H."/>
            <person name="Kobayashi N."/>
            <person name="Machita K."/>
            <person name="Maehara T."/>
            <person name="Masukawa M."/>
            <person name="Mizubayashi T."/>
            <person name="Mukai Y."/>
            <person name="Nagasaki H."/>
            <person name="Nagata Y."/>
            <person name="Naito S."/>
            <person name="Nakashima M."/>
            <person name="Nakama Y."/>
            <person name="Nakamichi Y."/>
            <person name="Nakamura M."/>
            <person name="Meguro A."/>
            <person name="Negishi M."/>
            <person name="Ohta I."/>
            <person name="Ohta T."/>
            <person name="Okamoto M."/>
            <person name="Ono N."/>
            <person name="Saji S."/>
            <person name="Sakaguchi M."/>
            <person name="Sakai K."/>
            <person name="Shibata M."/>
            <person name="Shimokawa T."/>
            <person name="Song J."/>
            <person name="Takazaki Y."/>
            <person name="Terasawa K."/>
            <person name="Tsugane M."/>
            <person name="Tsuji K."/>
            <person name="Ueda S."/>
            <person name="Waki K."/>
            <person name="Yamagata H."/>
            <person name="Yamamoto M."/>
            <person name="Yamamoto S."/>
            <person name="Yamane H."/>
            <person name="Yoshiki S."/>
            <person name="Yoshihara R."/>
            <person name="Yukawa K."/>
            <person name="Zhong H."/>
            <person name="Yano M."/>
            <person name="Yuan Q."/>
            <person name="Ouyang S."/>
            <person name="Liu J."/>
            <person name="Jones K.M."/>
            <person name="Gansberger K."/>
            <person name="Moffat K."/>
            <person name="Hill J."/>
            <person name="Bera J."/>
            <person name="Fadrosh D."/>
            <person name="Jin S."/>
            <person name="Johri S."/>
            <person name="Kim M."/>
            <person name="Overton L."/>
            <person name="Reardon M."/>
            <person name="Tsitrin T."/>
            <person name="Vuong H."/>
            <person name="Weaver B."/>
            <person name="Ciecko A."/>
            <person name="Tallon L."/>
            <person name="Jackson J."/>
            <person name="Pai G."/>
            <person name="Aken S.V."/>
            <person name="Utterback T."/>
            <person name="Reidmuller S."/>
            <person name="Feldblyum T."/>
            <person name="Hsiao J."/>
            <person name="Zismann V."/>
            <person name="Iobst S."/>
            <person name="de Vazeille A.R."/>
            <person name="Buell C.R."/>
            <person name="Ying K."/>
            <person name="Li Y."/>
            <person name="Lu T."/>
            <person name="Huang Y."/>
            <person name="Zhao Q."/>
            <person name="Feng Q."/>
            <person name="Zhang L."/>
            <person name="Zhu J."/>
            <person name="Weng Q."/>
            <person name="Mu J."/>
            <person name="Lu Y."/>
            <person name="Fan D."/>
            <person name="Liu Y."/>
            <person name="Guan J."/>
            <person name="Zhang Y."/>
            <person name="Yu S."/>
            <person name="Liu X."/>
            <person name="Zhang Y."/>
            <person name="Hong G."/>
            <person name="Han B."/>
            <person name="Choisne N."/>
            <person name="Demange N."/>
            <person name="Orjeda G."/>
            <person name="Samain S."/>
            <person name="Cattolico L."/>
            <person name="Pelletier E."/>
            <person name="Couloux A."/>
            <person name="Segurens B."/>
            <person name="Wincker P."/>
            <person name="D'Hont A."/>
            <person name="Scarpelli C."/>
            <person name="Weissenbach J."/>
            <person name="Salanoubat M."/>
            <person name="Quetier F."/>
            <person name="Yu Y."/>
            <person name="Kim H.R."/>
            <person name="Rambo T."/>
            <person name="Currie J."/>
            <person name="Collura K."/>
            <person name="Luo M."/>
            <person name="Yang T."/>
            <person name="Ammiraju J.S.S."/>
            <person name="Engler F."/>
            <person name="Soderlund C."/>
            <person name="Wing R.A."/>
            <person name="Palmer L.E."/>
            <person name="de la Bastide M."/>
            <person name="Spiegel L."/>
            <person name="Nascimento L."/>
            <person name="Zutavern T."/>
            <person name="O'Shaughnessy A."/>
            <person name="Dike S."/>
            <person name="Dedhia N."/>
            <person name="Preston R."/>
            <person name="Balija V."/>
            <person name="McCombie W.R."/>
            <person name="Chow T."/>
            <person name="Chen H."/>
            <person name="Chung M."/>
            <person name="Chen C."/>
            <person name="Shaw J."/>
            <person name="Wu H."/>
            <person name="Hsiao K."/>
            <person name="Chao Y."/>
            <person name="Chu M."/>
            <person name="Cheng C."/>
            <person name="Hour A."/>
            <person name="Lee P."/>
            <person name="Lin S."/>
            <person name="Lin Y."/>
            <person name="Liou J."/>
            <person name="Liu S."/>
            <person name="Hsing Y."/>
            <person name="Raghuvanshi S."/>
            <person name="Mohanty A."/>
            <person name="Bharti A.K."/>
            <person name="Gaur A."/>
            <person name="Gupta V."/>
            <person name="Kumar D."/>
            <person name="Ravi V."/>
            <person name="Vij S."/>
            <person name="Kapur A."/>
            <person name="Khurana P."/>
            <person name="Khurana P."/>
            <person name="Khurana J.P."/>
            <person name="Tyagi A.K."/>
            <person name="Gaikwad K."/>
            <person name="Singh A."/>
            <person name="Dalal V."/>
            <person name="Srivastava S."/>
            <person name="Dixit A."/>
            <person name="Pal A.K."/>
            <person name="Ghazi I.A."/>
            <person name="Yadav M."/>
            <person name="Pandit A."/>
            <person name="Bhargava A."/>
            <person name="Sureshbabu K."/>
            <person name="Batra K."/>
            <person name="Sharma T.R."/>
            <person name="Mohapatra T."/>
            <person name="Singh N.K."/>
            <person name="Messing J."/>
            <person name="Nelson A.B."/>
            <person name="Fuks G."/>
            <person name="Kavchok S."/>
            <person name="Keizer G."/>
            <person name="Linton E."/>
            <person name="Llaca V."/>
            <person name="Song R."/>
            <person name="Tanyolac B."/>
            <person name="Young S."/>
            <person name="Ho-Il K."/>
            <person name="Hahn J.H."/>
            <person name="Sangsakoo G."/>
            <person name="Vanavichit A."/>
            <person name="de Mattos Luiz.A.T."/>
            <person name="Zimmer P.D."/>
            <person name="Malone G."/>
            <person name="Dellagostin O."/>
            <person name="de Oliveira A.C."/>
            <person name="Bevan M."/>
            <person name="Bancroft I."/>
            <person name="Minx P."/>
            <person name="Cordum H."/>
            <person name="Wilson R."/>
            <person name="Cheng Z."/>
            <person name="Jin W."/>
            <person name="Jiang J."/>
            <person name="Leong S.A."/>
            <person name="Iwama H."/>
            <person name="Gojobori T."/>
            <person name="Itoh T."/>
            <person name="Niimura Y."/>
            <person name="Fujii Y."/>
            <person name="Habara T."/>
            <person name="Sakai H."/>
            <person name="Sato Y."/>
            <person name="Wilson G."/>
            <person name="Kumar K."/>
            <person name="McCouch S."/>
            <person name="Juretic N."/>
            <person name="Hoen D."/>
            <person name="Wright S."/>
            <person name="Bruskiewich R."/>
            <person name="Bureau T."/>
            <person name="Miyao A."/>
            <person name="Hirochika H."/>
            <person name="Nishikawa T."/>
            <person name="Kadowaki K."/>
            <person name="Sugiura M."/>
            <person name="Burr B."/>
            <person name="Sasaki T."/>
        </authorList>
    </citation>
    <scope>NUCLEOTIDE SEQUENCE [LARGE SCALE GENOMIC DNA]</scope>
    <source>
        <strain evidence="6">cv. Nipponbare</strain>
    </source>
</reference>
<protein>
    <submittedName>
        <fullName evidence="5">Os10g0568900 protein</fullName>
    </submittedName>
</protein>
<proteinExistence type="evidence at protein level"/>
<dbReference type="FunCoup" id="A0A0P0XXQ7">
    <property type="interactions" value="1"/>
</dbReference>
<dbReference type="InterPro" id="IPR023198">
    <property type="entry name" value="PGP-like_dom2"/>
</dbReference>
<evidence type="ECO:0000256" key="1">
    <source>
        <dbReference type="ARBA" id="ARBA00001946"/>
    </source>
</evidence>
<evidence type="ECO:0000313" key="6">
    <source>
        <dbReference type="Proteomes" id="UP000059680"/>
    </source>
</evidence>
<dbReference type="GO" id="GO:0003824">
    <property type="term" value="F:catalytic activity"/>
    <property type="evidence" value="ECO:0007669"/>
    <property type="project" value="UniProtKB-ARBA"/>
</dbReference>
<dbReference type="InParanoid" id="A0A0P0XXQ7"/>
<feature type="non-terminal residue" evidence="5">
    <location>
        <position position="1"/>
    </location>
</feature>
<dbReference type="Pfam" id="PF13419">
    <property type="entry name" value="HAD_2"/>
    <property type="match status" value="1"/>
</dbReference>
<evidence type="ECO:0007829" key="8">
    <source>
        <dbReference type="ProteomicsDB" id="A0A0P0XXQ7"/>
    </source>
</evidence>